<organism evidence="2 3">
    <name type="scientific">Vitis vinifera</name>
    <name type="common">Grape</name>
    <dbReference type="NCBI Taxonomy" id="29760"/>
    <lineage>
        <taxon>Eukaryota</taxon>
        <taxon>Viridiplantae</taxon>
        <taxon>Streptophyta</taxon>
        <taxon>Embryophyta</taxon>
        <taxon>Tracheophyta</taxon>
        <taxon>Spermatophyta</taxon>
        <taxon>Magnoliopsida</taxon>
        <taxon>eudicotyledons</taxon>
        <taxon>Gunneridae</taxon>
        <taxon>Pentapetalae</taxon>
        <taxon>rosids</taxon>
        <taxon>Vitales</taxon>
        <taxon>Vitaceae</taxon>
        <taxon>Viteae</taxon>
        <taxon>Vitis</taxon>
    </lineage>
</organism>
<evidence type="ECO:0000256" key="1">
    <source>
        <dbReference type="SAM" id="MobiDB-lite"/>
    </source>
</evidence>
<dbReference type="EMBL" id="QGNW01000068">
    <property type="protein sequence ID" value="RVX02970.1"/>
    <property type="molecule type" value="Genomic_DNA"/>
</dbReference>
<proteinExistence type="predicted"/>
<feature type="region of interest" description="Disordered" evidence="1">
    <location>
        <begin position="1"/>
        <end position="74"/>
    </location>
</feature>
<protein>
    <submittedName>
        <fullName evidence="2">Uncharacterized protein</fullName>
    </submittedName>
</protein>
<reference evidence="2 3" key="1">
    <citation type="journal article" date="2018" name="PLoS Genet.">
        <title>Population sequencing reveals clonal diversity and ancestral inbreeding in the grapevine cultivar Chardonnay.</title>
        <authorList>
            <person name="Roach M.J."/>
            <person name="Johnson D.L."/>
            <person name="Bohlmann J."/>
            <person name="van Vuuren H.J."/>
            <person name="Jones S.J."/>
            <person name="Pretorius I.S."/>
            <person name="Schmidt S.A."/>
            <person name="Borneman A.R."/>
        </authorList>
    </citation>
    <scope>NUCLEOTIDE SEQUENCE [LARGE SCALE GENOMIC DNA]</scope>
    <source>
        <strain evidence="3">cv. Chardonnay</strain>
        <tissue evidence="2">Leaf</tissue>
    </source>
</reference>
<gene>
    <name evidence="2" type="ORF">CK203_023190</name>
</gene>
<dbReference type="AlphaFoldDB" id="A0A438J1Y5"/>
<evidence type="ECO:0000313" key="3">
    <source>
        <dbReference type="Proteomes" id="UP000288805"/>
    </source>
</evidence>
<name>A0A438J1Y5_VITVI</name>
<feature type="compositionally biased region" description="Basic residues" evidence="1">
    <location>
        <begin position="1"/>
        <end position="14"/>
    </location>
</feature>
<accession>A0A438J1Y5</accession>
<dbReference type="Proteomes" id="UP000288805">
    <property type="component" value="Unassembled WGS sequence"/>
</dbReference>
<evidence type="ECO:0000313" key="2">
    <source>
        <dbReference type="EMBL" id="RVX02970.1"/>
    </source>
</evidence>
<sequence>MAGKSNKGRNRRGSHSATNSSEPVGSSDSQMKDNVTASGSNQAEANGVMATAESNSTNSEVKESETANTKDGSKQGEVSFTFSLLHLSPVICWLPMQKSWTSNTHDPHVHLMHRHVSVATRSLLDVHSVDTCFTYFTSLCFSWDALAMVLA</sequence>
<feature type="compositionally biased region" description="Polar residues" evidence="1">
    <location>
        <begin position="15"/>
        <end position="44"/>
    </location>
</feature>
<comment type="caution">
    <text evidence="2">The sequence shown here is derived from an EMBL/GenBank/DDBJ whole genome shotgun (WGS) entry which is preliminary data.</text>
</comment>